<evidence type="ECO:0000256" key="1">
    <source>
        <dbReference type="SAM" id="MobiDB-lite"/>
    </source>
</evidence>
<feature type="compositionally biased region" description="Polar residues" evidence="1">
    <location>
        <begin position="78"/>
        <end position="87"/>
    </location>
</feature>
<dbReference type="Proteomes" id="UP000664534">
    <property type="component" value="Unassembled WGS sequence"/>
</dbReference>
<feature type="region of interest" description="Disordered" evidence="1">
    <location>
        <begin position="1"/>
        <end position="23"/>
    </location>
</feature>
<sequence length="411" mass="46630">MKTHVPHTWRALTSKLHPPLPVSPRDSQRLLSLLNASFKQQLDREHSINLSSNEHYANLHLQSILTDPLFNTKPRSPPSSKNESQSIGKRLGQLQNHTKRPMDAFKERVSQGTVNLATVEFFLDLQYKDCLASPAATPKEAMQSAGAASTILQWLWSSGMEDTGIFLRNQSVVNHLVRFLIAEGQQSRILHWLRRCHNTETPFSSLHGLESRSIQNALFLRLIKEEILLGDGLESAMDLFLRIVPELSSLESSKTSLRKIVVHAAWVLTDAIVRIPKADPKPRFVQPFSIMMRDFRPGPLFHATLGVYGQKRPDPQPALTYFQKMPANTIVNMDARMQSRSVLLGLRAAELLLQDERHIEALWIMEILQANFAKEIGSPLPQIRKTPTSQSEKRLYREEKSLHLLDTLAID</sequence>
<organism evidence="2 3">
    <name type="scientific">Imshaugia aleurites</name>
    <dbReference type="NCBI Taxonomy" id="172621"/>
    <lineage>
        <taxon>Eukaryota</taxon>
        <taxon>Fungi</taxon>
        <taxon>Dikarya</taxon>
        <taxon>Ascomycota</taxon>
        <taxon>Pezizomycotina</taxon>
        <taxon>Lecanoromycetes</taxon>
        <taxon>OSLEUM clade</taxon>
        <taxon>Lecanoromycetidae</taxon>
        <taxon>Lecanorales</taxon>
        <taxon>Lecanorineae</taxon>
        <taxon>Parmeliaceae</taxon>
        <taxon>Imshaugia</taxon>
    </lineage>
</organism>
<evidence type="ECO:0000313" key="3">
    <source>
        <dbReference type="Proteomes" id="UP000664534"/>
    </source>
</evidence>
<reference evidence="2" key="1">
    <citation type="submission" date="2021-03" db="EMBL/GenBank/DDBJ databases">
        <authorList>
            <person name="Tagirdzhanova G."/>
        </authorList>
    </citation>
    <scope>NUCLEOTIDE SEQUENCE</scope>
</reference>
<evidence type="ECO:0000313" key="2">
    <source>
        <dbReference type="EMBL" id="CAF9941760.1"/>
    </source>
</evidence>
<comment type="caution">
    <text evidence="2">The sequence shown here is derived from an EMBL/GenBank/DDBJ whole genome shotgun (WGS) entry which is preliminary data.</text>
</comment>
<dbReference type="AlphaFoldDB" id="A0A8H3J6X6"/>
<feature type="region of interest" description="Disordered" evidence="1">
    <location>
        <begin position="68"/>
        <end position="97"/>
    </location>
</feature>
<proteinExistence type="predicted"/>
<protein>
    <submittedName>
        <fullName evidence="2">Uncharacterized protein</fullName>
    </submittedName>
</protein>
<dbReference type="EMBL" id="CAJPDT010000156">
    <property type="protein sequence ID" value="CAF9941760.1"/>
    <property type="molecule type" value="Genomic_DNA"/>
</dbReference>
<name>A0A8H3J6X6_9LECA</name>
<accession>A0A8H3J6X6</accession>
<gene>
    <name evidence="2" type="ORF">IMSHALPRED_002883</name>
</gene>
<dbReference type="OrthoDB" id="5424391at2759"/>
<keyword evidence="3" id="KW-1185">Reference proteome</keyword>